<sequence length="134" mass="15096">MAPGLPKVVIEKLLRDVILEEIAIQKETLEWVNECATEFLLVVGAKANELAEAAAKKENYRISAEHVEQTLEMLGKRKYVDEIREQHGAKASQPQKKRQRGGSRKQDAATHDELLAEQNALFKKASMKATKEGW</sequence>
<dbReference type="PANTHER" id="PTHR46138">
    <property type="entry name" value="PROTEIN DR1"/>
    <property type="match status" value="1"/>
</dbReference>
<dbReference type="InterPro" id="IPR042225">
    <property type="entry name" value="Ncb2"/>
</dbReference>
<reference evidence="6" key="1">
    <citation type="journal article" date="2010" name="Genome Biol.">
        <title>Genome sequence of the necrotrophic plant pathogen Pythium ultimum reveals original pathogenicity mechanisms and effector repertoire.</title>
        <authorList>
            <person name="Levesque C.A."/>
            <person name="Brouwer H."/>
            <person name="Cano L."/>
            <person name="Hamilton J.P."/>
            <person name="Holt C."/>
            <person name="Huitema E."/>
            <person name="Raffaele S."/>
            <person name="Robideau G.P."/>
            <person name="Thines M."/>
            <person name="Win J."/>
            <person name="Zerillo M.M."/>
            <person name="Beakes G.W."/>
            <person name="Boore J.L."/>
            <person name="Busam D."/>
            <person name="Dumas B."/>
            <person name="Ferriera S."/>
            <person name="Fuerstenberg S.I."/>
            <person name="Gachon C.M."/>
            <person name="Gaulin E."/>
            <person name="Govers F."/>
            <person name="Grenville-Briggs L."/>
            <person name="Horner N."/>
            <person name="Hostetler J."/>
            <person name="Jiang R.H."/>
            <person name="Johnson J."/>
            <person name="Krajaejun T."/>
            <person name="Lin H."/>
            <person name="Meijer H.J."/>
            <person name="Moore B."/>
            <person name="Morris P."/>
            <person name="Phuntmart V."/>
            <person name="Puiu D."/>
            <person name="Shetty J."/>
            <person name="Stajich J.E."/>
            <person name="Tripathy S."/>
            <person name="Wawra S."/>
            <person name="van West P."/>
            <person name="Whitty B.R."/>
            <person name="Coutinho P.M."/>
            <person name="Henrissat B."/>
            <person name="Martin F."/>
            <person name="Thomas P.D."/>
            <person name="Tyler B.M."/>
            <person name="De Vries R.P."/>
            <person name="Kamoun S."/>
            <person name="Yandell M."/>
            <person name="Tisserat N."/>
            <person name="Buell C.R."/>
        </authorList>
    </citation>
    <scope>NUCLEOTIDE SEQUENCE</scope>
    <source>
        <strain evidence="6">DAOM:BR144</strain>
    </source>
</reference>
<evidence type="ECO:0000256" key="2">
    <source>
        <dbReference type="ARBA" id="ARBA00023242"/>
    </source>
</evidence>
<dbReference type="EnsemblProtists" id="PYU1_T012642">
    <property type="protein sequence ID" value="PYU1_T012642"/>
    <property type="gene ID" value="PYU1_G012616"/>
</dbReference>
<dbReference type="eggNOG" id="KOG0871">
    <property type="taxonomic scope" value="Eukaryota"/>
</dbReference>
<dbReference type="GO" id="GO:0017054">
    <property type="term" value="C:negative cofactor 2 complex"/>
    <property type="evidence" value="ECO:0007669"/>
    <property type="project" value="InterPro"/>
</dbReference>
<organism evidence="5 6">
    <name type="scientific">Globisporangium ultimum (strain ATCC 200006 / CBS 805.95 / DAOM BR144)</name>
    <name type="common">Pythium ultimum</name>
    <dbReference type="NCBI Taxonomy" id="431595"/>
    <lineage>
        <taxon>Eukaryota</taxon>
        <taxon>Sar</taxon>
        <taxon>Stramenopiles</taxon>
        <taxon>Oomycota</taxon>
        <taxon>Peronosporomycetes</taxon>
        <taxon>Pythiales</taxon>
        <taxon>Pythiaceae</taxon>
        <taxon>Globisporangium</taxon>
    </lineage>
</organism>
<dbReference type="GO" id="GO:0051123">
    <property type="term" value="P:RNA polymerase II preinitiation complex assembly"/>
    <property type="evidence" value="ECO:0007669"/>
    <property type="project" value="TreeGrafter"/>
</dbReference>
<evidence type="ECO:0000256" key="1">
    <source>
        <dbReference type="ARBA" id="ARBA00004123"/>
    </source>
</evidence>
<reference evidence="5" key="3">
    <citation type="submission" date="2015-02" db="UniProtKB">
        <authorList>
            <consortium name="EnsemblProtists"/>
        </authorList>
    </citation>
    <scope>IDENTIFICATION</scope>
    <source>
        <strain evidence="5">DAOM BR144</strain>
    </source>
</reference>
<dbReference type="InterPro" id="IPR003958">
    <property type="entry name" value="CBFA_NFYB_domain"/>
</dbReference>
<dbReference type="Proteomes" id="UP000019132">
    <property type="component" value="Unassembled WGS sequence"/>
</dbReference>
<protein>
    <recommendedName>
        <fullName evidence="4">Transcription factor CBF/NF-Y/archaeal histone domain-containing protein</fullName>
    </recommendedName>
</protein>
<proteinExistence type="predicted"/>
<dbReference type="PANTHER" id="PTHR46138:SF1">
    <property type="entry name" value="PROTEIN DR1"/>
    <property type="match status" value="1"/>
</dbReference>
<evidence type="ECO:0000313" key="5">
    <source>
        <dbReference type="EnsemblProtists" id="PYU1_T012642"/>
    </source>
</evidence>
<dbReference type="EMBL" id="GL376612">
    <property type="status" value="NOT_ANNOTATED_CDS"/>
    <property type="molecule type" value="Genomic_DNA"/>
</dbReference>
<dbReference type="STRING" id="431595.K3X5Z3"/>
<dbReference type="GO" id="GO:0017025">
    <property type="term" value="F:TBP-class protein binding"/>
    <property type="evidence" value="ECO:0007669"/>
    <property type="project" value="TreeGrafter"/>
</dbReference>
<dbReference type="AlphaFoldDB" id="K3X5Z3"/>
<keyword evidence="2" id="KW-0539">Nucleus</keyword>
<dbReference type="OMA" id="RKTAVQH"/>
<dbReference type="GO" id="GO:0016251">
    <property type="term" value="F:RNA polymerase II general transcription initiation factor activity"/>
    <property type="evidence" value="ECO:0007669"/>
    <property type="project" value="TreeGrafter"/>
</dbReference>
<accession>K3X5Z3</accession>
<dbReference type="Gene3D" id="1.10.20.10">
    <property type="entry name" value="Histone, subunit A"/>
    <property type="match status" value="1"/>
</dbReference>
<feature type="domain" description="Transcription factor CBF/NF-Y/archaeal histone" evidence="4">
    <location>
        <begin position="5"/>
        <end position="70"/>
    </location>
</feature>
<comment type="subcellular location">
    <subcellularLocation>
        <location evidence="1">Nucleus</location>
    </subcellularLocation>
</comment>
<name>K3X5Z3_GLOUD</name>
<dbReference type="Pfam" id="PF00808">
    <property type="entry name" value="CBFD_NFYB_HMF"/>
    <property type="match status" value="1"/>
</dbReference>
<dbReference type="GO" id="GO:0000122">
    <property type="term" value="P:negative regulation of transcription by RNA polymerase II"/>
    <property type="evidence" value="ECO:0007669"/>
    <property type="project" value="InterPro"/>
</dbReference>
<dbReference type="GO" id="GO:0046982">
    <property type="term" value="F:protein heterodimerization activity"/>
    <property type="evidence" value="ECO:0007669"/>
    <property type="project" value="InterPro"/>
</dbReference>
<dbReference type="InterPro" id="IPR009072">
    <property type="entry name" value="Histone-fold"/>
</dbReference>
<evidence type="ECO:0000259" key="4">
    <source>
        <dbReference type="Pfam" id="PF00808"/>
    </source>
</evidence>
<feature type="region of interest" description="Disordered" evidence="3">
    <location>
        <begin position="83"/>
        <end position="112"/>
    </location>
</feature>
<evidence type="ECO:0000313" key="6">
    <source>
        <dbReference type="Proteomes" id="UP000019132"/>
    </source>
</evidence>
<reference evidence="6" key="2">
    <citation type="submission" date="2010-04" db="EMBL/GenBank/DDBJ databases">
        <authorList>
            <person name="Buell R."/>
            <person name="Hamilton J."/>
            <person name="Hostetler J."/>
        </authorList>
    </citation>
    <scope>NUCLEOTIDE SEQUENCE [LARGE SCALE GENOMIC DNA]</scope>
    <source>
        <strain evidence="6">DAOM:BR144</strain>
    </source>
</reference>
<dbReference type="HOGENOM" id="CLU_066247_11_4_1"/>
<dbReference type="InParanoid" id="K3X5Z3"/>
<dbReference type="SUPFAM" id="SSF47113">
    <property type="entry name" value="Histone-fold"/>
    <property type="match status" value="1"/>
</dbReference>
<evidence type="ECO:0000256" key="3">
    <source>
        <dbReference type="SAM" id="MobiDB-lite"/>
    </source>
</evidence>
<keyword evidence="6" id="KW-1185">Reference proteome</keyword>
<dbReference type="VEuPathDB" id="FungiDB:PYU1_G012616"/>